<dbReference type="RefSeq" id="WP_091731847.1">
    <property type="nucleotide sequence ID" value="NZ_FNQE01000030.1"/>
</dbReference>
<dbReference type="InterPro" id="IPR008978">
    <property type="entry name" value="HSP20-like_chaperone"/>
</dbReference>
<evidence type="ECO:0000313" key="5">
    <source>
        <dbReference type="Proteomes" id="UP000198625"/>
    </source>
</evidence>
<keyword evidence="5" id="KW-1185">Reference proteome</keyword>
<accession>A0A1H3RQD1</accession>
<gene>
    <name evidence="4" type="ORF">SAMN05660462_02499</name>
</gene>
<dbReference type="EMBL" id="FNQE01000030">
    <property type="protein sequence ID" value="SDZ27833.1"/>
    <property type="molecule type" value="Genomic_DNA"/>
</dbReference>
<dbReference type="PROSITE" id="PS01031">
    <property type="entry name" value="SHSP"/>
    <property type="match status" value="1"/>
</dbReference>
<comment type="similarity">
    <text evidence="1 2">Belongs to the small heat shock protein (HSP20) family.</text>
</comment>
<dbReference type="Proteomes" id="UP000198625">
    <property type="component" value="Unassembled WGS sequence"/>
</dbReference>
<name>A0A1H3RQD1_9FIRM</name>
<dbReference type="STRING" id="415015.SAMN05660462_02499"/>
<organism evidence="4 5">
    <name type="scientific">Proteiniborus ethanoligenes</name>
    <dbReference type="NCBI Taxonomy" id="415015"/>
    <lineage>
        <taxon>Bacteria</taxon>
        <taxon>Bacillati</taxon>
        <taxon>Bacillota</taxon>
        <taxon>Clostridia</taxon>
        <taxon>Eubacteriales</taxon>
        <taxon>Proteiniborus</taxon>
    </lineage>
</organism>
<reference evidence="4 5" key="1">
    <citation type="submission" date="2016-10" db="EMBL/GenBank/DDBJ databases">
        <authorList>
            <person name="de Groot N.N."/>
        </authorList>
    </citation>
    <scope>NUCLEOTIDE SEQUENCE [LARGE SCALE GENOMIC DNA]</scope>
    <source>
        <strain evidence="4 5">DSM 21650</strain>
    </source>
</reference>
<dbReference type="CDD" id="cd06471">
    <property type="entry name" value="ACD_LpsHSP_like"/>
    <property type="match status" value="1"/>
</dbReference>
<dbReference type="PANTHER" id="PTHR11527">
    <property type="entry name" value="HEAT-SHOCK PROTEIN 20 FAMILY MEMBER"/>
    <property type="match status" value="1"/>
</dbReference>
<protein>
    <submittedName>
        <fullName evidence="4">HSP20 family protein</fullName>
    </submittedName>
</protein>
<dbReference type="OrthoDB" id="9811615at2"/>
<feature type="domain" description="SHSP" evidence="3">
    <location>
        <begin position="42"/>
        <end position="153"/>
    </location>
</feature>
<dbReference type="AlphaFoldDB" id="A0A1H3RQD1"/>
<dbReference type="Gene3D" id="2.60.40.790">
    <property type="match status" value="1"/>
</dbReference>
<evidence type="ECO:0000313" key="4">
    <source>
        <dbReference type="EMBL" id="SDZ27833.1"/>
    </source>
</evidence>
<sequence>MFGLVPYSRRSKSMISKPNDFFNFDSFNSFVDSFFNADLFPTALNNSQIKVDIKEKDSEYILEAELPGVNKENLNVEIKDDMLTISVEKNEQFEEEKENYIRKERRFGSLSRSFYVDNIKAEDIKANFDNGILSISLPKKEVKANSSRKIDIN</sequence>
<dbReference type="Pfam" id="PF00011">
    <property type="entry name" value="HSP20"/>
    <property type="match status" value="1"/>
</dbReference>
<evidence type="ECO:0000256" key="1">
    <source>
        <dbReference type="PROSITE-ProRule" id="PRU00285"/>
    </source>
</evidence>
<evidence type="ECO:0000256" key="2">
    <source>
        <dbReference type="RuleBase" id="RU003616"/>
    </source>
</evidence>
<evidence type="ECO:0000259" key="3">
    <source>
        <dbReference type="PROSITE" id="PS01031"/>
    </source>
</evidence>
<dbReference type="InterPro" id="IPR031107">
    <property type="entry name" value="Small_HSP"/>
</dbReference>
<dbReference type="InterPro" id="IPR002068">
    <property type="entry name" value="A-crystallin/Hsp20_dom"/>
</dbReference>
<dbReference type="SUPFAM" id="SSF49764">
    <property type="entry name" value="HSP20-like chaperones"/>
    <property type="match status" value="1"/>
</dbReference>
<proteinExistence type="inferred from homology"/>